<evidence type="ECO:0000313" key="2">
    <source>
        <dbReference type="EMBL" id="OAF68305.1"/>
    </source>
</evidence>
<feature type="compositionally biased region" description="Basic and acidic residues" evidence="1">
    <location>
        <begin position="37"/>
        <end position="61"/>
    </location>
</feature>
<accession>A0A177B205</accession>
<feature type="region of interest" description="Disordered" evidence="1">
    <location>
        <begin position="36"/>
        <end position="61"/>
    </location>
</feature>
<evidence type="ECO:0000256" key="1">
    <source>
        <dbReference type="SAM" id="MobiDB-lite"/>
    </source>
</evidence>
<gene>
    <name evidence="2" type="ORF">A3Q56_03749</name>
</gene>
<name>A0A177B205_9BILA</name>
<proteinExistence type="predicted"/>
<sequence>MFVTLRKGALNIISQKRTTVFLPPTKDQMTEHYAQLKAKDKNSDNAKKENKDESKKENKNN</sequence>
<dbReference type="Proteomes" id="UP000078046">
    <property type="component" value="Unassembled WGS sequence"/>
</dbReference>
<keyword evidence="3" id="KW-1185">Reference proteome</keyword>
<protein>
    <submittedName>
        <fullName evidence="2">Uncharacterized protein</fullName>
    </submittedName>
</protein>
<dbReference type="AlphaFoldDB" id="A0A177B205"/>
<reference evidence="2 3" key="1">
    <citation type="submission" date="2016-04" db="EMBL/GenBank/DDBJ databases">
        <title>The genome of Intoshia linei affirms orthonectids as highly simplified spiralians.</title>
        <authorList>
            <person name="Mikhailov K.V."/>
            <person name="Slusarev G.S."/>
            <person name="Nikitin M.A."/>
            <person name="Logacheva M.D."/>
            <person name="Penin A."/>
            <person name="Aleoshin V."/>
            <person name="Panchin Y.V."/>
        </authorList>
    </citation>
    <scope>NUCLEOTIDE SEQUENCE [LARGE SCALE GENOMIC DNA]</scope>
    <source>
        <strain evidence="2">Intl2013</strain>
        <tissue evidence="2">Whole animal</tissue>
    </source>
</reference>
<evidence type="ECO:0000313" key="3">
    <source>
        <dbReference type="Proteomes" id="UP000078046"/>
    </source>
</evidence>
<comment type="caution">
    <text evidence="2">The sequence shown here is derived from an EMBL/GenBank/DDBJ whole genome shotgun (WGS) entry which is preliminary data.</text>
</comment>
<organism evidence="2 3">
    <name type="scientific">Intoshia linei</name>
    <dbReference type="NCBI Taxonomy" id="1819745"/>
    <lineage>
        <taxon>Eukaryota</taxon>
        <taxon>Metazoa</taxon>
        <taxon>Spiralia</taxon>
        <taxon>Lophotrochozoa</taxon>
        <taxon>Mesozoa</taxon>
        <taxon>Orthonectida</taxon>
        <taxon>Rhopaluridae</taxon>
        <taxon>Intoshia</taxon>
    </lineage>
</organism>
<dbReference type="EMBL" id="LWCA01000471">
    <property type="protein sequence ID" value="OAF68305.1"/>
    <property type="molecule type" value="Genomic_DNA"/>
</dbReference>